<proteinExistence type="predicted"/>
<evidence type="ECO:0008006" key="3">
    <source>
        <dbReference type="Google" id="ProtNLM"/>
    </source>
</evidence>
<dbReference type="Pfam" id="PF22014">
    <property type="entry name" value="DUF6932"/>
    <property type="match status" value="1"/>
</dbReference>
<accession>A0A1P9X2H7</accession>
<sequence>MKQIYPPLLAAGFQEIGPWQLDQQFLEPFGENERRLHLINRLRVYLNDLINLGIPLEIWLDGSFVTRKPEPDDVDMVVWVQASDIDQLPAAHKLKFRLLLMDRDRVRSLYDVDVYWAIPTSDHEREKWQCMFGFDQSPVPKPKGIFKLTLNHA</sequence>
<dbReference type="EMBL" id="CP014263">
    <property type="protein sequence ID" value="AQG81837.1"/>
    <property type="molecule type" value="Genomic_DNA"/>
</dbReference>
<dbReference type="AlphaFoldDB" id="A0A1P9X2H7"/>
<dbReference type="RefSeq" id="WP_077133315.1">
    <property type="nucleotide sequence ID" value="NZ_CP014263.1"/>
</dbReference>
<dbReference type="Proteomes" id="UP000187941">
    <property type="component" value="Chromosome"/>
</dbReference>
<reference evidence="1 2" key="1">
    <citation type="submission" date="2016-01" db="EMBL/GenBank/DDBJ databases">
        <authorList>
            <person name="Oliw E.H."/>
        </authorList>
    </citation>
    <scope>NUCLEOTIDE SEQUENCE [LARGE SCALE GENOMIC DNA]</scope>
    <source>
        <strain evidence="1 2">DY10</strain>
    </source>
</reference>
<protein>
    <recommendedName>
        <fullName evidence="3">Polymerase nucleotidyl transferase domain-containing protein</fullName>
    </recommendedName>
</protein>
<dbReference type="InterPro" id="IPR053860">
    <property type="entry name" value="DUF6932"/>
</dbReference>
<evidence type="ECO:0000313" key="2">
    <source>
        <dbReference type="Proteomes" id="UP000187941"/>
    </source>
</evidence>
<organism evidence="1 2">
    <name type="scientific">Spirosoma montaniterrae</name>
    <dbReference type="NCBI Taxonomy" id="1178516"/>
    <lineage>
        <taxon>Bacteria</taxon>
        <taxon>Pseudomonadati</taxon>
        <taxon>Bacteroidota</taxon>
        <taxon>Cytophagia</taxon>
        <taxon>Cytophagales</taxon>
        <taxon>Cytophagaceae</taxon>
        <taxon>Spirosoma</taxon>
    </lineage>
</organism>
<keyword evidence="2" id="KW-1185">Reference proteome</keyword>
<evidence type="ECO:0000313" key="1">
    <source>
        <dbReference type="EMBL" id="AQG81837.1"/>
    </source>
</evidence>
<name>A0A1P9X2H7_9BACT</name>
<dbReference type="OrthoDB" id="2617999at2"/>
<dbReference type="KEGG" id="smon:AWR27_22545"/>
<gene>
    <name evidence="1" type="ORF">AWR27_22545</name>
</gene>
<dbReference type="STRING" id="1178516.AWR27_22545"/>